<keyword evidence="5" id="KW-0503">Monooxygenase</keyword>
<dbReference type="Pfam" id="PF13450">
    <property type="entry name" value="NAD_binding_8"/>
    <property type="match status" value="1"/>
</dbReference>
<keyword evidence="7" id="KW-1185">Reference proteome</keyword>
<protein>
    <recommendedName>
        <fullName evidence="8">FAD-binding domain-containing protein</fullName>
    </recommendedName>
</protein>
<comment type="cofactor">
    <cofactor evidence="1">
        <name>FAD</name>
        <dbReference type="ChEBI" id="CHEBI:57692"/>
    </cofactor>
</comment>
<dbReference type="EMBL" id="JARVKM010000028">
    <property type="protein sequence ID" value="KAK9776297.1"/>
    <property type="molecule type" value="Genomic_DNA"/>
</dbReference>
<dbReference type="PANTHER" id="PTHR47178:SF6">
    <property type="entry name" value="FAD-BINDING DOMAIN-CONTAINING PROTEIN"/>
    <property type="match status" value="1"/>
</dbReference>
<keyword evidence="4" id="KW-0560">Oxidoreductase</keyword>
<evidence type="ECO:0000256" key="3">
    <source>
        <dbReference type="ARBA" id="ARBA00022827"/>
    </source>
</evidence>
<evidence type="ECO:0000256" key="4">
    <source>
        <dbReference type="ARBA" id="ARBA00023002"/>
    </source>
</evidence>
<name>A0ABR2XRC2_9PEZI</name>
<gene>
    <name evidence="6" type="ORF">SCAR479_06909</name>
</gene>
<reference evidence="6 7" key="1">
    <citation type="submission" date="2024-02" db="EMBL/GenBank/DDBJ databases">
        <title>First draft genome assembly of two strains of Seiridium cardinale.</title>
        <authorList>
            <person name="Emiliani G."/>
            <person name="Scali E."/>
        </authorList>
    </citation>
    <scope>NUCLEOTIDE SEQUENCE [LARGE SCALE GENOMIC DNA]</scope>
    <source>
        <strain evidence="6 7">BM-138-000479</strain>
    </source>
</reference>
<keyword evidence="3" id="KW-0274">FAD</keyword>
<dbReference type="SUPFAM" id="SSF51905">
    <property type="entry name" value="FAD/NAD(P)-binding domain"/>
    <property type="match status" value="1"/>
</dbReference>
<evidence type="ECO:0000313" key="7">
    <source>
        <dbReference type="Proteomes" id="UP001465668"/>
    </source>
</evidence>
<dbReference type="InterPro" id="IPR036188">
    <property type="entry name" value="FAD/NAD-bd_sf"/>
</dbReference>
<keyword evidence="2" id="KW-0285">Flavoprotein</keyword>
<dbReference type="PANTHER" id="PTHR47178">
    <property type="entry name" value="MONOOXYGENASE, FAD-BINDING"/>
    <property type="match status" value="1"/>
</dbReference>
<evidence type="ECO:0000256" key="2">
    <source>
        <dbReference type="ARBA" id="ARBA00022630"/>
    </source>
</evidence>
<organism evidence="6 7">
    <name type="scientific">Seiridium cardinale</name>
    <dbReference type="NCBI Taxonomy" id="138064"/>
    <lineage>
        <taxon>Eukaryota</taxon>
        <taxon>Fungi</taxon>
        <taxon>Dikarya</taxon>
        <taxon>Ascomycota</taxon>
        <taxon>Pezizomycotina</taxon>
        <taxon>Sordariomycetes</taxon>
        <taxon>Xylariomycetidae</taxon>
        <taxon>Amphisphaeriales</taxon>
        <taxon>Sporocadaceae</taxon>
        <taxon>Seiridium</taxon>
    </lineage>
</organism>
<evidence type="ECO:0000256" key="1">
    <source>
        <dbReference type="ARBA" id="ARBA00001974"/>
    </source>
</evidence>
<proteinExistence type="predicted"/>
<accession>A0ABR2XRC2</accession>
<evidence type="ECO:0000313" key="6">
    <source>
        <dbReference type="EMBL" id="KAK9776297.1"/>
    </source>
</evidence>
<dbReference type="Gene3D" id="3.50.50.60">
    <property type="entry name" value="FAD/NAD(P)-binding domain"/>
    <property type="match status" value="1"/>
</dbReference>
<dbReference type="Proteomes" id="UP001465668">
    <property type="component" value="Unassembled WGS sequence"/>
</dbReference>
<evidence type="ECO:0008006" key="8">
    <source>
        <dbReference type="Google" id="ProtNLM"/>
    </source>
</evidence>
<sequence>MTAKSYPHALFVIGAGLSGLTLAQILRKNKISFSIFERDNSNDARAQGWVIALHGPVLAELKSMMPVERYRRPGIVLQRVELTEKAVTSWEHCTGWGRSAFNDALLGQVISRICEVQEAGAESTRLMTGYRDDMLVCGAKSIRASNPVLQDQANDANYKFVTCGKVVQPLPQETITL</sequence>
<evidence type="ECO:0000256" key="5">
    <source>
        <dbReference type="ARBA" id="ARBA00023033"/>
    </source>
</evidence>
<comment type="caution">
    <text evidence="6">The sequence shown here is derived from an EMBL/GenBank/DDBJ whole genome shotgun (WGS) entry which is preliminary data.</text>
</comment>